<name>A0ABP8N9R3_9BACT</name>
<keyword evidence="4" id="KW-1185">Reference proteome</keyword>
<dbReference type="InterPro" id="IPR010982">
    <property type="entry name" value="Lambda_DNA-bd_dom_sf"/>
</dbReference>
<dbReference type="EMBL" id="BAABFA010000005">
    <property type="protein sequence ID" value="GAA4461872.1"/>
    <property type="molecule type" value="Genomic_DNA"/>
</dbReference>
<dbReference type="InterPro" id="IPR001387">
    <property type="entry name" value="Cro/C1-type_HTH"/>
</dbReference>
<evidence type="ECO:0000259" key="2">
    <source>
        <dbReference type="PROSITE" id="PS50943"/>
    </source>
</evidence>
<keyword evidence="1" id="KW-0238">DNA-binding</keyword>
<evidence type="ECO:0000256" key="1">
    <source>
        <dbReference type="ARBA" id="ARBA00023125"/>
    </source>
</evidence>
<dbReference type="SMART" id="SM00530">
    <property type="entry name" value="HTH_XRE"/>
    <property type="match status" value="1"/>
</dbReference>
<organism evidence="3 4">
    <name type="scientific">Nemorincola caseinilytica</name>
    <dbReference type="NCBI Taxonomy" id="2054315"/>
    <lineage>
        <taxon>Bacteria</taxon>
        <taxon>Pseudomonadati</taxon>
        <taxon>Bacteroidota</taxon>
        <taxon>Chitinophagia</taxon>
        <taxon>Chitinophagales</taxon>
        <taxon>Chitinophagaceae</taxon>
        <taxon>Nemorincola</taxon>
    </lineage>
</organism>
<dbReference type="PANTHER" id="PTHR46558">
    <property type="entry name" value="TRACRIPTIONAL REGULATORY PROTEIN-RELATED-RELATED"/>
    <property type="match status" value="1"/>
</dbReference>
<reference evidence="4" key="1">
    <citation type="journal article" date="2019" name="Int. J. Syst. Evol. Microbiol.">
        <title>The Global Catalogue of Microorganisms (GCM) 10K type strain sequencing project: providing services to taxonomists for standard genome sequencing and annotation.</title>
        <authorList>
            <consortium name="The Broad Institute Genomics Platform"/>
            <consortium name="The Broad Institute Genome Sequencing Center for Infectious Disease"/>
            <person name="Wu L."/>
            <person name="Ma J."/>
        </authorList>
    </citation>
    <scope>NUCLEOTIDE SEQUENCE [LARGE SCALE GENOMIC DNA]</scope>
    <source>
        <strain evidence="4">JCM 32105</strain>
    </source>
</reference>
<dbReference type="PROSITE" id="PS50943">
    <property type="entry name" value="HTH_CROC1"/>
    <property type="match status" value="1"/>
</dbReference>
<dbReference type="RefSeq" id="WP_345078715.1">
    <property type="nucleotide sequence ID" value="NZ_BAABFA010000005.1"/>
</dbReference>
<dbReference type="Gene3D" id="1.10.260.40">
    <property type="entry name" value="lambda repressor-like DNA-binding domains"/>
    <property type="match status" value="1"/>
</dbReference>
<dbReference type="SUPFAM" id="SSF47413">
    <property type="entry name" value="lambda repressor-like DNA-binding domains"/>
    <property type="match status" value="1"/>
</dbReference>
<sequence length="131" mass="15184">MSHPEIKQHIGRKIVRIRELRGMKQDTLALKLGVSQQTVSRIEQSEEIDDARLAEIASALEVTVEAIRNFNEDAVINHMNNIHNNHDSSVNAVIYYQLSPVDRITELYERLLENEREKVRKLEERIRELGG</sequence>
<dbReference type="Pfam" id="PF01381">
    <property type="entry name" value="HTH_3"/>
    <property type="match status" value="1"/>
</dbReference>
<evidence type="ECO:0000313" key="4">
    <source>
        <dbReference type="Proteomes" id="UP001500067"/>
    </source>
</evidence>
<dbReference type="Proteomes" id="UP001500067">
    <property type="component" value="Unassembled WGS sequence"/>
</dbReference>
<accession>A0ABP8N9R3</accession>
<comment type="caution">
    <text evidence="3">The sequence shown here is derived from an EMBL/GenBank/DDBJ whole genome shotgun (WGS) entry which is preliminary data.</text>
</comment>
<feature type="domain" description="HTH cro/C1-type" evidence="2">
    <location>
        <begin position="14"/>
        <end position="67"/>
    </location>
</feature>
<protein>
    <recommendedName>
        <fullName evidence="2">HTH cro/C1-type domain-containing protein</fullName>
    </recommendedName>
</protein>
<proteinExistence type="predicted"/>
<gene>
    <name evidence="3" type="ORF">GCM10023093_07390</name>
</gene>
<dbReference type="CDD" id="cd00093">
    <property type="entry name" value="HTH_XRE"/>
    <property type="match status" value="1"/>
</dbReference>
<evidence type="ECO:0000313" key="3">
    <source>
        <dbReference type="EMBL" id="GAA4461872.1"/>
    </source>
</evidence>
<dbReference type="PANTHER" id="PTHR46558:SF4">
    <property type="entry name" value="DNA-BIDING PHAGE PROTEIN"/>
    <property type="match status" value="1"/>
</dbReference>